<sequence>EFNGTVLPVADPTKIGFTYSVVETHKNIIEDVEASYAVKGSALLKAGKETALGFLGNRSLVVIATVDD</sequence>
<reference evidence="1" key="1">
    <citation type="submission" date="2018-05" db="EMBL/GenBank/DDBJ databases">
        <authorList>
            <person name="Lanie J.A."/>
            <person name="Ng W.-L."/>
            <person name="Kazmierczak K.M."/>
            <person name="Andrzejewski T.M."/>
            <person name="Davidsen T.M."/>
            <person name="Wayne K.J."/>
            <person name="Tettelin H."/>
            <person name="Glass J.I."/>
            <person name="Rusch D."/>
            <person name="Podicherti R."/>
            <person name="Tsui H.-C.T."/>
            <person name="Winkler M.E."/>
        </authorList>
    </citation>
    <scope>NUCLEOTIDE SEQUENCE</scope>
</reference>
<gene>
    <name evidence="1" type="ORF">METZ01_LOCUS444144</name>
</gene>
<dbReference type="EMBL" id="UINC01181549">
    <property type="protein sequence ID" value="SVD91290.1"/>
    <property type="molecule type" value="Genomic_DNA"/>
</dbReference>
<feature type="non-terminal residue" evidence="1">
    <location>
        <position position="1"/>
    </location>
</feature>
<accession>A0A382Z7M6</accession>
<dbReference type="AlphaFoldDB" id="A0A382Z7M6"/>
<organism evidence="1">
    <name type="scientific">marine metagenome</name>
    <dbReference type="NCBI Taxonomy" id="408172"/>
    <lineage>
        <taxon>unclassified sequences</taxon>
        <taxon>metagenomes</taxon>
        <taxon>ecological metagenomes</taxon>
    </lineage>
</organism>
<protein>
    <submittedName>
        <fullName evidence="1">Uncharacterized protein</fullName>
    </submittedName>
</protein>
<proteinExistence type="predicted"/>
<name>A0A382Z7M6_9ZZZZ</name>
<evidence type="ECO:0000313" key="1">
    <source>
        <dbReference type="EMBL" id="SVD91290.1"/>
    </source>
</evidence>